<keyword evidence="2" id="KW-0067">ATP-binding</keyword>
<name>A0ABT1SEE5_9FIRM</name>
<dbReference type="InterPro" id="IPR050625">
    <property type="entry name" value="ParA/MinD_ATPase"/>
</dbReference>
<protein>
    <submittedName>
        <fullName evidence="4">AAA family ATPase</fullName>
    </submittedName>
</protein>
<organism evidence="4 5">
    <name type="scientific">Tissierella carlieri</name>
    <dbReference type="NCBI Taxonomy" id="689904"/>
    <lineage>
        <taxon>Bacteria</taxon>
        <taxon>Bacillati</taxon>
        <taxon>Bacillota</taxon>
        <taxon>Tissierellia</taxon>
        <taxon>Tissierellales</taxon>
        <taxon>Tissierellaceae</taxon>
        <taxon>Tissierella</taxon>
    </lineage>
</organism>
<dbReference type="InterPro" id="IPR027417">
    <property type="entry name" value="P-loop_NTPase"/>
</dbReference>
<evidence type="ECO:0000259" key="3">
    <source>
        <dbReference type="Pfam" id="PF13614"/>
    </source>
</evidence>
<dbReference type="Proteomes" id="UP001524478">
    <property type="component" value="Unassembled WGS sequence"/>
</dbReference>
<dbReference type="EMBL" id="JANGAC010000016">
    <property type="protein sequence ID" value="MCQ4924858.1"/>
    <property type="molecule type" value="Genomic_DNA"/>
</dbReference>
<feature type="domain" description="AAA" evidence="3">
    <location>
        <begin position="3"/>
        <end position="157"/>
    </location>
</feature>
<accession>A0ABT1SEE5</accession>
<sequence length="280" mass="32106">MGKIISIWSYRPGWGTSTVLSLLTKIISEKTNCQILCIDMQQKYGTLSYYMGGEKIREDLNINGLLTIAQSGSLDDDIIKSHYQKTKFDNVKLIVGGKTGQFSYLNNLAEKDKNALKDLFHYLKEKFDFILLDAPSSTENLGSQILLEISDIIINVMKQERIHLANFYNDLGDNNLLPNDKVVSILNYYDDSLSITKDFVKKELKIKQLISLPYDSVLREKINEGKLEELNTSQYLERFESLLSMICDNCILDDEKERNKSIKSKANIFSLFGKQRSVKR</sequence>
<evidence type="ECO:0000313" key="5">
    <source>
        <dbReference type="Proteomes" id="UP001524478"/>
    </source>
</evidence>
<evidence type="ECO:0000313" key="4">
    <source>
        <dbReference type="EMBL" id="MCQ4924858.1"/>
    </source>
</evidence>
<dbReference type="Gene3D" id="3.40.50.300">
    <property type="entry name" value="P-loop containing nucleotide triphosphate hydrolases"/>
    <property type="match status" value="1"/>
</dbReference>
<dbReference type="Pfam" id="PF13614">
    <property type="entry name" value="AAA_31"/>
    <property type="match status" value="1"/>
</dbReference>
<gene>
    <name evidence="4" type="ORF">NE686_17280</name>
</gene>
<dbReference type="SUPFAM" id="SSF52540">
    <property type="entry name" value="P-loop containing nucleoside triphosphate hydrolases"/>
    <property type="match status" value="1"/>
</dbReference>
<dbReference type="RefSeq" id="WP_256312448.1">
    <property type="nucleotide sequence ID" value="NZ_JANGAC010000016.1"/>
</dbReference>
<evidence type="ECO:0000256" key="2">
    <source>
        <dbReference type="ARBA" id="ARBA00022840"/>
    </source>
</evidence>
<proteinExistence type="predicted"/>
<comment type="caution">
    <text evidence="4">The sequence shown here is derived from an EMBL/GenBank/DDBJ whole genome shotgun (WGS) entry which is preliminary data.</text>
</comment>
<keyword evidence="5" id="KW-1185">Reference proteome</keyword>
<reference evidence="4 5" key="1">
    <citation type="submission" date="2022-06" db="EMBL/GenBank/DDBJ databases">
        <title>Isolation of gut microbiota from human fecal samples.</title>
        <authorList>
            <person name="Pamer E.G."/>
            <person name="Barat B."/>
            <person name="Waligurski E."/>
            <person name="Medina S."/>
            <person name="Paddock L."/>
            <person name="Mostad J."/>
        </authorList>
    </citation>
    <scope>NUCLEOTIDE SEQUENCE [LARGE SCALE GENOMIC DNA]</scope>
    <source>
        <strain evidence="4 5">DFI.7.95</strain>
    </source>
</reference>
<keyword evidence="1" id="KW-0547">Nucleotide-binding</keyword>
<dbReference type="InterPro" id="IPR025669">
    <property type="entry name" value="AAA_dom"/>
</dbReference>
<evidence type="ECO:0000256" key="1">
    <source>
        <dbReference type="ARBA" id="ARBA00022741"/>
    </source>
</evidence>
<dbReference type="PANTHER" id="PTHR43384:SF6">
    <property type="entry name" value="SEPTUM SITE-DETERMINING PROTEIN MIND HOMOLOG, CHLOROPLASTIC"/>
    <property type="match status" value="1"/>
</dbReference>
<dbReference type="PANTHER" id="PTHR43384">
    <property type="entry name" value="SEPTUM SITE-DETERMINING PROTEIN MIND HOMOLOG, CHLOROPLASTIC-RELATED"/>
    <property type="match status" value="1"/>
</dbReference>